<dbReference type="InterPro" id="IPR000209">
    <property type="entry name" value="Peptidase_S8/S53_dom"/>
</dbReference>
<evidence type="ECO:0000259" key="9">
    <source>
        <dbReference type="PROSITE" id="PS50853"/>
    </source>
</evidence>
<dbReference type="InterPro" id="IPR036852">
    <property type="entry name" value="Peptidase_S8/S53_dom_sf"/>
</dbReference>
<dbReference type="InterPro" id="IPR036116">
    <property type="entry name" value="FN3_sf"/>
</dbReference>
<dbReference type="CDD" id="cd06263">
    <property type="entry name" value="MAM"/>
    <property type="match status" value="1"/>
</dbReference>
<keyword evidence="3 5" id="KW-0378">Hydrolase</keyword>
<feature type="active site" description="Charge relay system" evidence="5">
    <location>
        <position position="358"/>
    </location>
</feature>
<dbReference type="PANTHER" id="PTHR23282:SF101">
    <property type="entry name" value="MAM DOMAIN-CONTAINING PROTEIN"/>
    <property type="match status" value="1"/>
</dbReference>
<dbReference type="PROSITE" id="PS51892">
    <property type="entry name" value="SUBTILASE"/>
    <property type="match status" value="1"/>
</dbReference>
<dbReference type="InterPro" id="IPR013783">
    <property type="entry name" value="Ig-like_fold"/>
</dbReference>
<dbReference type="RefSeq" id="WP_348710879.1">
    <property type="nucleotide sequence ID" value="NZ_CAXIXY010000003.1"/>
</dbReference>
<sequence length="1155" mass="120953">MRNKYTAKLLLSAGLLFLGSNTFAQSEEQIQKIRSEYDLVKLQSIQKNLKTKENLQKKEAIRIAQQKGWKTTIKREDGTFMELQRVVNGKPIYYTTFNVDAAKSTRTDHLHSGGSLGLNLMGQGLTANVWDGGGTRNTHQEFDGAGGNNRVTTIDGSTLNGNSFHAQHVTGTIVASGVVANAKGMAPHAKARTADWNNDKSEATTETGNGMIISNHSYGFAFRNQFGQVQLPQNYFGGYIDESRDWDEILFNAPNYLMVVAAGNDGNDNTANQNPTGGSGWDKLTGHSTSKNNLVVANAQDANIDANGNLVSVSINSSSSEGPTDDMRIKPDITGNGTGVYSTYDNSDSAYNSITGTSMASPNVAGSLLLLQQHYGNLNSGGLMRAATLKGLALHTADDAGASGPDAVFGWGLLNTKRAAETITANGNGSKIEELTLNSGQSYTITVDSDGTSPLLASISWTDRPGTANSTVNSTTPVLVNDLDIRVTKGGTTYFPYKLTGPTTSAQQDNNVDPYERVDINGASGSYTITVTNKGSLVGGSQAFSLIVTGVTGTPAVCNATTPTGVGVTGVSQTGATVNWSAVAGTTYDVRHRPVGGSWTVNAVTGTSSTLSGLSAGTQYEVQVRSKCPNGTNSSYSSTTSFTTAAPAACESLPYAESFESNDGWTQVSGDDGDWVRDSGGTPSSTTGPSSGADGSFYMFLEASTNNSPGQIGNNATAILESGCFDLSGKSEATFAFKNHMYGTNMGSLTAQVSTNDGSTWTNVWTQSGNQGNQWNSVSVNLNSYVGSTIKLRLVGTTGNGWRSDVAIDDIEVTAVDAGSDTQAPSAPSNVQASSITQTTATVSWNASTDNVGVTGYEVFQGSSSLGTVTGTSANLTGLTAGTSYTINVRAQDAAGNVSNAGSVTFTTSSDNPAPTYCTSSGSRTTYEWIDNVELGGIANATGAGSGYSDFTAQVGNLAQGSTNTMIVSAGFSGSSYTEHWAVWIDFNQDGTFADSEKVVSGSSSSANNLSATVNVPSNAVLGQTRMRVSMKYNAAQTACESFGDGEVEDYTINITSSTSSLFTTFNNTNADVLGNEAATSFVAYPNPAKDVIQVRSSNRNVGLTSYRIINTIGQTVQSGELTNNRINVSQLGLGMYILEVNDGQKLFNTKLVKR</sequence>
<feature type="signal peptide" evidence="7">
    <location>
        <begin position="1"/>
        <end position="24"/>
    </location>
</feature>
<dbReference type="InterPro" id="IPR051560">
    <property type="entry name" value="MAM_domain-containing"/>
</dbReference>
<dbReference type="Pfam" id="PF00629">
    <property type="entry name" value="MAM"/>
    <property type="match status" value="1"/>
</dbReference>
<dbReference type="Pfam" id="PF20009">
    <property type="entry name" value="GEVED"/>
    <property type="match status" value="1"/>
</dbReference>
<name>A0ABM9NVN1_9FLAO</name>
<dbReference type="Gene3D" id="2.60.120.380">
    <property type="match status" value="1"/>
</dbReference>
<evidence type="ECO:0000256" key="2">
    <source>
        <dbReference type="ARBA" id="ARBA00022729"/>
    </source>
</evidence>
<dbReference type="InterPro" id="IPR023828">
    <property type="entry name" value="Peptidase_S8_Ser-AS"/>
</dbReference>
<feature type="active site" description="Charge relay system" evidence="5">
    <location>
        <position position="131"/>
    </location>
</feature>
<gene>
    <name evidence="10" type="ORF">T190607A01A_11084</name>
</gene>
<evidence type="ECO:0000256" key="6">
    <source>
        <dbReference type="SAM" id="MobiDB-lite"/>
    </source>
</evidence>
<dbReference type="Gene3D" id="2.60.40.10">
    <property type="entry name" value="Immunoglobulins"/>
    <property type="match status" value="2"/>
</dbReference>
<keyword evidence="11" id="KW-1185">Reference proteome</keyword>
<dbReference type="InterPro" id="IPR008979">
    <property type="entry name" value="Galactose-bd-like_sf"/>
</dbReference>
<dbReference type="Gene3D" id="2.60.120.200">
    <property type="match status" value="1"/>
</dbReference>
<evidence type="ECO:0000313" key="10">
    <source>
        <dbReference type="EMBL" id="CAL2080770.1"/>
    </source>
</evidence>
<feature type="chain" id="PRO_5046260197" evidence="7">
    <location>
        <begin position="25"/>
        <end position="1155"/>
    </location>
</feature>
<reference evidence="10 11" key="1">
    <citation type="submission" date="2024-05" db="EMBL/GenBank/DDBJ databases">
        <authorList>
            <person name="Duchaud E."/>
        </authorList>
    </citation>
    <scope>NUCLEOTIDE SEQUENCE [LARGE SCALE GENOMIC DNA]</scope>
    <source>
        <strain evidence="10">Ena-SAMPLE-TAB-13-05-2024-13:56:06:370-140302</strain>
    </source>
</reference>
<dbReference type="SMART" id="SM00137">
    <property type="entry name" value="MAM"/>
    <property type="match status" value="1"/>
</dbReference>
<dbReference type="SUPFAM" id="SSF49785">
    <property type="entry name" value="Galactose-binding domain-like"/>
    <property type="match status" value="1"/>
</dbReference>
<evidence type="ECO:0000313" key="11">
    <source>
        <dbReference type="Proteomes" id="UP001497416"/>
    </source>
</evidence>
<evidence type="ECO:0000256" key="4">
    <source>
        <dbReference type="ARBA" id="ARBA00022825"/>
    </source>
</evidence>
<dbReference type="Pfam" id="PF18962">
    <property type="entry name" value="Por_Secre_tail"/>
    <property type="match status" value="1"/>
</dbReference>
<dbReference type="SMART" id="SM00060">
    <property type="entry name" value="FN3"/>
    <property type="match status" value="2"/>
</dbReference>
<dbReference type="PANTHER" id="PTHR23282">
    <property type="entry name" value="APICAL ENDOSOMAL GLYCOPROTEIN PRECURSOR"/>
    <property type="match status" value="1"/>
</dbReference>
<dbReference type="SUPFAM" id="SSF52743">
    <property type="entry name" value="Subtilisin-like"/>
    <property type="match status" value="1"/>
</dbReference>
<dbReference type="InterPro" id="IPR000998">
    <property type="entry name" value="MAM_dom"/>
</dbReference>
<dbReference type="NCBIfam" id="TIGR04183">
    <property type="entry name" value="Por_Secre_tail"/>
    <property type="match status" value="1"/>
</dbReference>
<dbReference type="PROSITE" id="PS50853">
    <property type="entry name" value="FN3"/>
    <property type="match status" value="2"/>
</dbReference>
<evidence type="ECO:0000256" key="5">
    <source>
        <dbReference type="PROSITE-ProRule" id="PRU01240"/>
    </source>
</evidence>
<dbReference type="CDD" id="cd04842">
    <property type="entry name" value="Peptidases_S8_Kp43_protease"/>
    <property type="match status" value="1"/>
</dbReference>
<dbReference type="SUPFAM" id="SSF49899">
    <property type="entry name" value="Concanavalin A-like lectins/glucanases"/>
    <property type="match status" value="1"/>
</dbReference>
<dbReference type="Gene3D" id="3.40.50.200">
    <property type="entry name" value="Peptidase S8/S53 domain"/>
    <property type="match status" value="1"/>
</dbReference>
<dbReference type="PROSITE" id="PS50060">
    <property type="entry name" value="MAM_2"/>
    <property type="match status" value="1"/>
</dbReference>
<dbReference type="PROSITE" id="PS00138">
    <property type="entry name" value="SUBTILASE_SER"/>
    <property type="match status" value="1"/>
</dbReference>
<dbReference type="Pfam" id="PF00041">
    <property type="entry name" value="fn3"/>
    <property type="match status" value="2"/>
</dbReference>
<dbReference type="EMBL" id="CAXIXY010000003">
    <property type="protein sequence ID" value="CAL2080770.1"/>
    <property type="molecule type" value="Genomic_DNA"/>
</dbReference>
<evidence type="ECO:0000259" key="8">
    <source>
        <dbReference type="PROSITE" id="PS50060"/>
    </source>
</evidence>
<feature type="region of interest" description="Disordered" evidence="6">
    <location>
        <begin position="661"/>
        <end position="692"/>
    </location>
</feature>
<feature type="domain" description="Fibronectin type-III" evidence="9">
    <location>
        <begin position="562"/>
        <end position="647"/>
    </location>
</feature>
<feature type="active site" description="Charge relay system" evidence="5">
    <location>
        <position position="165"/>
    </location>
</feature>
<dbReference type="Pfam" id="PF00082">
    <property type="entry name" value="Peptidase_S8"/>
    <property type="match status" value="1"/>
</dbReference>
<feature type="domain" description="Fibronectin type-III" evidence="9">
    <location>
        <begin position="827"/>
        <end position="911"/>
    </location>
</feature>
<dbReference type="CDD" id="cd00063">
    <property type="entry name" value="FN3"/>
    <property type="match status" value="2"/>
</dbReference>
<dbReference type="InterPro" id="IPR034058">
    <property type="entry name" value="TagA/B/C/D_pept_dom"/>
</dbReference>
<feature type="domain" description="MAM" evidence="8">
    <location>
        <begin position="655"/>
        <end position="814"/>
    </location>
</feature>
<evidence type="ECO:0000256" key="7">
    <source>
        <dbReference type="SAM" id="SignalP"/>
    </source>
</evidence>
<dbReference type="InterPro" id="IPR013320">
    <property type="entry name" value="ConA-like_dom_sf"/>
</dbReference>
<comment type="caution">
    <text evidence="10">The sequence shown here is derived from an EMBL/GenBank/DDBJ whole genome shotgun (WGS) entry which is preliminary data.</text>
</comment>
<organism evidence="10 11">
    <name type="scientific">Tenacibaculum platacis</name>
    <dbReference type="NCBI Taxonomy" id="3137852"/>
    <lineage>
        <taxon>Bacteria</taxon>
        <taxon>Pseudomonadati</taxon>
        <taxon>Bacteroidota</taxon>
        <taxon>Flavobacteriia</taxon>
        <taxon>Flavobacteriales</taxon>
        <taxon>Flavobacteriaceae</taxon>
        <taxon>Tenacibaculum</taxon>
    </lineage>
</organism>
<keyword evidence="1 5" id="KW-0645">Protease</keyword>
<evidence type="ECO:0000256" key="1">
    <source>
        <dbReference type="ARBA" id="ARBA00022670"/>
    </source>
</evidence>
<dbReference type="InterPro" id="IPR003961">
    <property type="entry name" value="FN3_dom"/>
</dbReference>
<comment type="similarity">
    <text evidence="5">Belongs to the peptidase S8 family.</text>
</comment>
<keyword evidence="2 7" id="KW-0732">Signal</keyword>
<keyword evidence="4 5" id="KW-0720">Serine protease</keyword>
<protein>
    <submittedName>
        <fullName evidence="10">Peptidase S8</fullName>
    </submittedName>
</protein>
<dbReference type="InterPro" id="IPR045474">
    <property type="entry name" value="GEVED"/>
</dbReference>
<proteinExistence type="inferred from homology"/>
<feature type="compositionally biased region" description="Low complexity" evidence="6">
    <location>
        <begin position="678"/>
        <end position="692"/>
    </location>
</feature>
<evidence type="ECO:0000256" key="3">
    <source>
        <dbReference type="ARBA" id="ARBA00022801"/>
    </source>
</evidence>
<dbReference type="InterPro" id="IPR026444">
    <property type="entry name" value="Secre_tail"/>
</dbReference>
<dbReference type="SUPFAM" id="SSF49265">
    <property type="entry name" value="Fibronectin type III"/>
    <property type="match status" value="2"/>
</dbReference>
<accession>A0ABM9NVN1</accession>
<dbReference type="Proteomes" id="UP001497416">
    <property type="component" value="Unassembled WGS sequence"/>
</dbReference>